<dbReference type="Proteomes" id="UP000309984">
    <property type="component" value="Unassembled WGS sequence"/>
</dbReference>
<dbReference type="CDD" id="cd02440">
    <property type="entry name" value="AdoMet_MTases"/>
    <property type="match status" value="1"/>
</dbReference>
<keyword evidence="2" id="KW-1185">Reference proteome</keyword>
<dbReference type="EMBL" id="POTM01000004">
    <property type="protein sequence ID" value="TLH80825.1"/>
    <property type="molecule type" value="Genomic_DNA"/>
</dbReference>
<dbReference type="Gene3D" id="3.40.50.150">
    <property type="entry name" value="Vaccinia Virus protein VP39"/>
    <property type="match status" value="1"/>
</dbReference>
<keyword evidence="1" id="KW-0489">Methyltransferase</keyword>
<comment type="caution">
    <text evidence="1">The sequence shown here is derived from an EMBL/GenBank/DDBJ whole genome shotgun (WGS) entry which is preliminary data.</text>
</comment>
<dbReference type="SUPFAM" id="SSF53335">
    <property type="entry name" value="S-adenosyl-L-methionine-dependent methyltransferases"/>
    <property type="match status" value="1"/>
</dbReference>
<protein>
    <submittedName>
        <fullName evidence="1">Class I SAM-dependent methyltransferase</fullName>
    </submittedName>
</protein>
<organism evidence="1 2">
    <name type="scientific">Mycolicibacterium phocaicum</name>
    <dbReference type="NCBI Taxonomy" id="319706"/>
    <lineage>
        <taxon>Bacteria</taxon>
        <taxon>Bacillati</taxon>
        <taxon>Actinomycetota</taxon>
        <taxon>Actinomycetes</taxon>
        <taxon>Mycobacteriales</taxon>
        <taxon>Mycobacteriaceae</taxon>
        <taxon>Mycolicibacterium</taxon>
    </lineage>
</organism>
<dbReference type="InterPro" id="IPR029063">
    <property type="entry name" value="SAM-dependent_MTases_sf"/>
</dbReference>
<evidence type="ECO:0000313" key="2">
    <source>
        <dbReference type="Proteomes" id="UP000309984"/>
    </source>
</evidence>
<name>A0A7I7ZSN2_9MYCO</name>
<keyword evidence="1" id="KW-0808">Transferase</keyword>
<dbReference type="AlphaFoldDB" id="A0A7I7ZSN2"/>
<dbReference type="Pfam" id="PF13489">
    <property type="entry name" value="Methyltransf_23"/>
    <property type="match status" value="1"/>
</dbReference>
<proteinExistence type="predicted"/>
<dbReference type="GO" id="GO:0008168">
    <property type="term" value="F:methyltransferase activity"/>
    <property type="evidence" value="ECO:0007669"/>
    <property type="project" value="UniProtKB-KW"/>
</dbReference>
<evidence type="ECO:0000313" key="1">
    <source>
        <dbReference type="EMBL" id="TLH80825.1"/>
    </source>
</evidence>
<accession>A0A7I7ZSN2</accession>
<sequence>MYAHALKRIREDDAILNSRDLLHRFYPESNVSGFSHADGMVTFYAQIASVLKPTDIVLDFGSGRGEPLLDDEVAFRRNLSNLQGRCARLDGCDIDDAVLEHPFLDAAKVIQVGAPLPYSDSQFDLIVARWVFEHIDDPLFTAHELIRILKPGGLIAAITPNKFGYLALSARSVPNKLHTRTLAAVQPGRKPQDVFPTRYKLNRRSTLQQTFGDSADVFVAYGSSEPAYHFGNPFLYRGVKWLDKHLPETFQPILFAYIRKKPRA</sequence>
<gene>
    <name evidence="1" type="ORF">C1S79_01385</name>
</gene>
<reference evidence="1 2" key="1">
    <citation type="submission" date="2018-01" db="EMBL/GenBank/DDBJ databases">
        <title>Comparative genomics of Mycobacterium mucogenicum and Mycobacterium neoaurum clade members emphasizing tRNA and non-coding RNA.</title>
        <authorList>
            <person name="Behra P.R.K."/>
            <person name="Pettersson B.M.F."/>
            <person name="Das S."/>
            <person name="Dasgupta S."/>
            <person name="Kirsebom L.A."/>
        </authorList>
    </citation>
    <scope>NUCLEOTIDE SEQUENCE [LARGE SCALE GENOMIC DNA]</scope>
    <source>
        <strain evidence="1 2">DSM 45104</strain>
    </source>
</reference>
<dbReference type="GO" id="GO:0032259">
    <property type="term" value="P:methylation"/>
    <property type="evidence" value="ECO:0007669"/>
    <property type="project" value="UniProtKB-KW"/>
</dbReference>